<reference evidence="2 3" key="1">
    <citation type="journal article" date="2010" name="Stand. Genomic Sci.">
        <title>Complete genome sequence of Spirochaeta smaragdinae type strain (SEBR 4228).</title>
        <authorList>
            <person name="Mavromatis K."/>
            <person name="Yasawong M."/>
            <person name="Chertkov O."/>
            <person name="Lapidus A."/>
            <person name="Lucas S."/>
            <person name="Nolan M."/>
            <person name="Del Rio T.G."/>
            <person name="Tice H."/>
            <person name="Cheng J.F."/>
            <person name="Pitluck S."/>
            <person name="Liolios K."/>
            <person name="Ivanova N."/>
            <person name="Tapia R."/>
            <person name="Han C."/>
            <person name="Bruce D."/>
            <person name="Goodwin L."/>
            <person name="Pati A."/>
            <person name="Chen A."/>
            <person name="Palaniappan K."/>
            <person name="Land M."/>
            <person name="Hauser L."/>
            <person name="Chang Y.J."/>
            <person name="Jeffries C.D."/>
            <person name="Detter J.C."/>
            <person name="Rohde M."/>
            <person name="Brambilla E."/>
            <person name="Spring S."/>
            <person name="Goker M."/>
            <person name="Sikorski J."/>
            <person name="Woyke T."/>
            <person name="Bristow J."/>
            <person name="Eisen J.A."/>
            <person name="Markowitz V."/>
            <person name="Hugenholtz P."/>
            <person name="Klenk H.P."/>
            <person name="Kyrpides N.C."/>
        </authorList>
    </citation>
    <scope>NUCLEOTIDE SEQUENCE [LARGE SCALE GENOMIC DNA]</scope>
    <source>
        <strain evidence="3">DSM 11293 / JCM 15392 / SEBR 4228</strain>
    </source>
</reference>
<gene>
    <name evidence="2" type="ordered locus">Spirs_1369</name>
</gene>
<dbReference type="EMBL" id="CP002116">
    <property type="protein sequence ID" value="ADK80496.1"/>
    <property type="molecule type" value="Genomic_DNA"/>
</dbReference>
<name>E1R474_SEDSS</name>
<keyword evidence="3" id="KW-1185">Reference proteome</keyword>
<feature type="compositionally biased region" description="Basic and acidic residues" evidence="1">
    <location>
        <begin position="1"/>
        <end position="28"/>
    </location>
</feature>
<dbReference type="AlphaFoldDB" id="E1R474"/>
<evidence type="ECO:0000313" key="3">
    <source>
        <dbReference type="Proteomes" id="UP000002318"/>
    </source>
</evidence>
<accession>E1R474</accession>
<dbReference type="STRING" id="573413.Spirs_1369"/>
<dbReference type="HOGENOM" id="CLU_2556600_0_0_12"/>
<organism evidence="2 3">
    <name type="scientific">Sediminispirochaeta smaragdinae (strain DSM 11293 / JCM 15392 / SEBR 4228)</name>
    <name type="common">Spirochaeta smaragdinae</name>
    <dbReference type="NCBI Taxonomy" id="573413"/>
    <lineage>
        <taxon>Bacteria</taxon>
        <taxon>Pseudomonadati</taxon>
        <taxon>Spirochaetota</taxon>
        <taxon>Spirochaetia</taxon>
        <taxon>Spirochaetales</taxon>
        <taxon>Spirochaetaceae</taxon>
        <taxon>Sediminispirochaeta</taxon>
    </lineage>
</organism>
<sequence>MYHHDSEHYLRSRGERNSRPLRPAERRSGAGKSEGEDAAMERGGTPPPHRSKSYQGRQKVPIVRLLSVRVQFLYTNHTGGIT</sequence>
<feature type="region of interest" description="Disordered" evidence="1">
    <location>
        <begin position="1"/>
        <end position="59"/>
    </location>
</feature>
<proteinExistence type="predicted"/>
<evidence type="ECO:0000313" key="2">
    <source>
        <dbReference type="EMBL" id="ADK80496.1"/>
    </source>
</evidence>
<evidence type="ECO:0000256" key="1">
    <source>
        <dbReference type="SAM" id="MobiDB-lite"/>
    </source>
</evidence>
<dbReference type="Proteomes" id="UP000002318">
    <property type="component" value="Chromosome"/>
</dbReference>
<protein>
    <submittedName>
        <fullName evidence="2">Uncharacterized protein</fullName>
    </submittedName>
</protein>
<dbReference type="KEGG" id="ssm:Spirs_1369"/>